<proteinExistence type="predicted"/>
<dbReference type="EMBL" id="LATL02000300">
    <property type="protein sequence ID" value="KKD37541.1"/>
    <property type="molecule type" value="Genomic_DNA"/>
</dbReference>
<dbReference type="Gene3D" id="3.20.20.105">
    <property type="entry name" value="Queuine tRNA-ribosyltransferase-like"/>
    <property type="match status" value="1"/>
</dbReference>
<dbReference type="SUPFAM" id="SSF52141">
    <property type="entry name" value="Uracil-DNA glycosylase-like"/>
    <property type="match status" value="1"/>
</dbReference>
<dbReference type="NCBIfam" id="TIGR00449">
    <property type="entry name" value="tgt_general"/>
    <property type="match status" value="1"/>
</dbReference>
<protein>
    <submittedName>
        <fullName evidence="5">tRNA-guanine transglycosylase</fullName>
    </submittedName>
</protein>
<evidence type="ECO:0000259" key="4">
    <source>
        <dbReference type="Pfam" id="PF17884"/>
    </source>
</evidence>
<feature type="domain" description="DUF5591" evidence="4">
    <location>
        <begin position="456"/>
        <end position="578"/>
    </location>
</feature>
<evidence type="ECO:0000259" key="3">
    <source>
        <dbReference type="Pfam" id="PF01702"/>
    </source>
</evidence>
<dbReference type="InterPro" id="IPR040777">
    <property type="entry name" value="DUF5591"/>
</dbReference>
<evidence type="ECO:0000256" key="1">
    <source>
        <dbReference type="ARBA" id="ARBA00022694"/>
    </source>
</evidence>
<name>A0A0F5YFA7_9CYAN</name>
<keyword evidence="2" id="KW-0671">Queuosine biosynthesis</keyword>
<dbReference type="SUPFAM" id="SSF51713">
    <property type="entry name" value="tRNA-guanine transglycosylase"/>
    <property type="match status" value="1"/>
</dbReference>
<dbReference type="Proteomes" id="UP000033607">
    <property type="component" value="Unassembled WGS sequence"/>
</dbReference>
<evidence type="ECO:0000313" key="6">
    <source>
        <dbReference type="Proteomes" id="UP000033607"/>
    </source>
</evidence>
<gene>
    <name evidence="5" type="ORF">WN50_13780</name>
</gene>
<dbReference type="PANTHER" id="PTHR46499:SF2">
    <property type="entry name" value="ARCHAEOSINE SYNTHASE"/>
    <property type="match status" value="1"/>
</dbReference>
<dbReference type="InterPro" id="IPR050076">
    <property type="entry name" value="ArchSynthase1/Queuine_TRR"/>
</dbReference>
<keyword evidence="1" id="KW-0819">tRNA processing</keyword>
<evidence type="ECO:0000256" key="2">
    <source>
        <dbReference type="ARBA" id="ARBA00022785"/>
    </source>
</evidence>
<dbReference type="InterPro" id="IPR036895">
    <property type="entry name" value="Uracil-DNA_glycosylase-like_sf"/>
</dbReference>
<dbReference type="GO" id="GO:0008616">
    <property type="term" value="P:tRNA queuosine(34) biosynthetic process"/>
    <property type="evidence" value="ECO:0007669"/>
    <property type="project" value="UniProtKB-KW"/>
</dbReference>
<evidence type="ECO:0000313" key="5">
    <source>
        <dbReference type="EMBL" id="KKD37541.1"/>
    </source>
</evidence>
<dbReference type="Pfam" id="PF01702">
    <property type="entry name" value="TGT"/>
    <property type="match status" value="1"/>
</dbReference>
<dbReference type="PANTHER" id="PTHR46499">
    <property type="entry name" value="QUEUINE TRNA-RIBOSYLTRANSFERASE"/>
    <property type="match status" value="1"/>
</dbReference>
<dbReference type="InterPro" id="IPR002616">
    <property type="entry name" value="tRNA_ribo_trans-like"/>
</dbReference>
<organism evidence="5 6">
    <name type="scientific">Limnoraphis robusta CS-951</name>
    <dbReference type="NCBI Taxonomy" id="1637645"/>
    <lineage>
        <taxon>Bacteria</taxon>
        <taxon>Bacillati</taxon>
        <taxon>Cyanobacteriota</taxon>
        <taxon>Cyanophyceae</taxon>
        <taxon>Oscillatoriophycideae</taxon>
        <taxon>Oscillatoriales</taxon>
        <taxon>Sirenicapillariaceae</taxon>
        <taxon>Limnoraphis</taxon>
    </lineage>
</organism>
<accession>A0A0F5YFA7</accession>
<dbReference type="OrthoDB" id="437181at2"/>
<dbReference type="Gene3D" id="3.40.50.10630">
    <property type="entry name" value="Uracil-DNA glycosylase-like"/>
    <property type="match status" value="1"/>
</dbReference>
<dbReference type="GO" id="GO:0005737">
    <property type="term" value="C:cytoplasm"/>
    <property type="evidence" value="ECO:0007669"/>
    <property type="project" value="TreeGrafter"/>
</dbReference>
<dbReference type="AlphaFoldDB" id="A0A0F5YFA7"/>
<dbReference type="RefSeq" id="WP_046279130.1">
    <property type="nucleotide sequence ID" value="NZ_LATL02000300.1"/>
</dbReference>
<comment type="caution">
    <text evidence="5">The sequence shown here is derived from an EMBL/GenBank/DDBJ whole genome shotgun (WGS) entry which is preliminary data.</text>
</comment>
<reference evidence="5 6" key="1">
    <citation type="submission" date="2015-06" db="EMBL/GenBank/DDBJ databases">
        <title>Draft genome assembly of filamentous brackish cyanobacterium Limnoraphis robusta strain CS-951.</title>
        <authorList>
            <person name="Willis A."/>
            <person name="Parks M."/>
            <person name="Burford M.A."/>
        </authorList>
    </citation>
    <scope>NUCLEOTIDE SEQUENCE [LARGE SCALE GENOMIC DNA]</scope>
    <source>
        <strain evidence="5 6">CS-951</strain>
    </source>
</reference>
<dbReference type="InterPro" id="IPR036511">
    <property type="entry name" value="TGT-like_sf"/>
</dbReference>
<dbReference type="Pfam" id="PF17884">
    <property type="entry name" value="DUF5591"/>
    <property type="match status" value="1"/>
</dbReference>
<feature type="domain" description="tRNA-guanine(15) transglycosylase-like" evidence="3">
    <location>
        <begin position="104"/>
        <end position="399"/>
    </location>
</feature>
<sequence>MFSGQSFKHGRIGTLDLNNNQSISTPILFPVVSLITGTTPKGGGLWKYILQADESNGLLRRNKPVMSQVLHFLDFIRQRSQSLEKWREKGIKQRYIEEVSPPLTSYTAPLFLDSGGYQLLWKKSVDLSAYGLSIENGQGPQSILNLQQDFGGDIIATLDYPLPPNLAVEEAKERMQKSIDNAVTMALQLKLNSDYKPFLYVATHGQDREGIGNYVRQIFDQFNREELKETNFGLAVGSLVPLRGGHKYEIIVNLLLGLQESIPENKRNKTPIHVFGITGSLIPLLAYLGVDSFDSSTYVQEARSLEYINPENGRYLHVLEMEELTCNCRVCQQGNLEHIKNALTSDIRGIPAHNGHYKSKYYGDIALHNLEMDFRIVEKTKDAIAADSLQEYLIEHTENFSKLRPALHFIAQEQEDLRVRLSRILIPVSFQNKQKNPVKNQVISLKHTPDDFNILSNGYKPLKNKQVLLIIPCSGGKPYSKSHSHQFISERLEKILGEKTDLIQKVTLSGLYGPVPEEYEQKPAIMSYDFRLEQIDKVQSALITERLVSYIERYSDRYIACIGYATSMAYRIVLEQTAKVVSDFLVLPVKPKSRRFSEFYRKENVAELVEQVNAILSQF</sequence>